<evidence type="ECO:0000313" key="2">
    <source>
        <dbReference type="EMBL" id="NQE35134.1"/>
    </source>
</evidence>
<dbReference type="RefSeq" id="WP_172188282.1">
    <property type="nucleotide sequence ID" value="NZ_CAWPPK010000261.1"/>
</dbReference>
<feature type="region of interest" description="Disordered" evidence="1">
    <location>
        <begin position="66"/>
        <end position="86"/>
    </location>
</feature>
<feature type="compositionally biased region" description="Polar residues" evidence="1">
    <location>
        <begin position="66"/>
        <end position="75"/>
    </location>
</feature>
<organism evidence="2 3">
    <name type="scientific">Microcoleus asticus IPMA8</name>
    <dbReference type="NCBI Taxonomy" id="2563858"/>
    <lineage>
        <taxon>Bacteria</taxon>
        <taxon>Bacillati</taxon>
        <taxon>Cyanobacteriota</taxon>
        <taxon>Cyanophyceae</taxon>
        <taxon>Oscillatoriophycideae</taxon>
        <taxon>Oscillatoriales</taxon>
        <taxon>Microcoleaceae</taxon>
        <taxon>Microcoleus</taxon>
        <taxon>Microcoleus asticus</taxon>
    </lineage>
</organism>
<dbReference type="Proteomes" id="UP000702425">
    <property type="component" value="Unassembled WGS sequence"/>
</dbReference>
<keyword evidence="3" id="KW-1185">Reference proteome</keyword>
<protein>
    <submittedName>
        <fullName evidence="2">Uncharacterized protein</fullName>
    </submittedName>
</protein>
<accession>A0ABX2CXU8</accession>
<name>A0ABX2CXU8_9CYAN</name>
<gene>
    <name evidence="2" type="ORF">E5S67_02864</name>
</gene>
<feature type="compositionally biased region" description="Basic and acidic residues" evidence="1">
    <location>
        <begin position="76"/>
        <end position="86"/>
    </location>
</feature>
<evidence type="ECO:0000313" key="3">
    <source>
        <dbReference type="Proteomes" id="UP000702425"/>
    </source>
</evidence>
<comment type="caution">
    <text evidence="2">The sequence shown here is derived from an EMBL/GenBank/DDBJ whole genome shotgun (WGS) entry which is preliminary data.</text>
</comment>
<sequence>MIEFVRREMREENLGFCPQPRTIAVPGCQMMLGSQLDPAQKRIQVSDTRGAEAKILDSRSSSQIHLWSKSQISNRSTDRDSTARLG</sequence>
<proteinExistence type="predicted"/>
<evidence type="ECO:0000256" key="1">
    <source>
        <dbReference type="SAM" id="MobiDB-lite"/>
    </source>
</evidence>
<dbReference type="EMBL" id="SRRZ01000048">
    <property type="protein sequence ID" value="NQE35134.1"/>
    <property type="molecule type" value="Genomic_DNA"/>
</dbReference>
<reference evidence="2 3" key="1">
    <citation type="journal article" date="2020" name="Sci. Rep.">
        <title>A novel cyanobacterial geosmin producer, revising GeoA distribution and dispersion patterns in Bacteria.</title>
        <authorList>
            <person name="Churro C."/>
            <person name="Semedo-Aguiar A.P."/>
            <person name="Silva A.D."/>
            <person name="Pereira-Leal J.B."/>
            <person name="Leite R.B."/>
        </authorList>
    </citation>
    <scope>NUCLEOTIDE SEQUENCE [LARGE SCALE GENOMIC DNA]</scope>
    <source>
        <strain evidence="2 3">IPMA8</strain>
    </source>
</reference>